<dbReference type="Gene3D" id="2.10.109.10">
    <property type="entry name" value="Umud Fragment, subunit A"/>
    <property type="match status" value="1"/>
</dbReference>
<evidence type="ECO:0000256" key="5">
    <source>
        <dbReference type="ARBA" id="ARBA00022801"/>
    </source>
</evidence>
<dbReference type="Pfam" id="PF13730">
    <property type="entry name" value="HTH_36"/>
    <property type="match status" value="1"/>
</dbReference>
<evidence type="ECO:0000313" key="15">
    <source>
        <dbReference type="Proteomes" id="UP001054846"/>
    </source>
</evidence>
<keyword evidence="6 12" id="KW-0068">Autocatalytic cleavage</keyword>
<dbReference type="EMBL" id="CP063845">
    <property type="protein sequence ID" value="UFP93123.1"/>
    <property type="molecule type" value="Genomic_DNA"/>
</dbReference>
<keyword evidence="7" id="KW-0805">Transcription regulation</keyword>
<comment type="similarity">
    <text evidence="1 12">Belongs to the peptidase S24 family.</text>
</comment>
<accession>A0ABY3PHU2</accession>
<evidence type="ECO:0000256" key="7">
    <source>
        <dbReference type="ARBA" id="ARBA00023015"/>
    </source>
</evidence>
<dbReference type="RefSeq" id="WP_011140711.1">
    <property type="nucleotide sequence ID" value="NZ_CP063845.1"/>
</dbReference>
<evidence type="ECO:0000256" key="9">
    <source>
        <dbReference type="ARBA" id="ARBA00023163"/>
    </source>
</evidence>
<dbReference type="PRINTS" id="PR00726">
    <property type="entry name" value="LEXASERPTASE"/>
</dbReference>
<evidence type="ECO:0000259" key="13">
    <source>
        <dbReference type="Pfam" id="PF00717"/>
    </source>
</evidence>
<evidence type="ECO:0000256" key="3">
    <source>
        <dbReference type="ARBA" id="ARBA00022705"/>
    </source>
</evidence>
<dbReference type="InterPro" id="IPR006197">
    <property type="entry name" value="Peptidase_S24_LexA"/>
</dbReference>
<dbReference type="InterPro" id="IPR039418">
    <property type="entry name" value="LexA-like"/>
</dbReference>
<keyword evidence="3" id="KW-0235">DNA replication</keyword>
<dbReference type="NCBIfam" id="TIGR00498">
    <property type="entry name" value="lexA"/>
    <property type="match status" value="1"/>
</dbReference>
<feature type="domain" description="Peptidase S24/S26A/S26B/S26C" evidence="13">
    <location>
        <begin position="69"/>
        <end position="185"/>
    </location>
</feature>
<dbReference type="Proteomes" id="UP001054846">
    <property type="component" value="Chromosome"/>
</dbReference>
<evidence type="ECO:0000256" key="12">
    <source>
        <dbReference type="RuleBase" id="RU003991"/>
    </source>
</evidence>
<dbReference type="InterPro" id="IPR036390">
    <property type="entry name" value="WH_DNA-bd_sf"/>
</dbReference>
<dbReference type="CDD" id="cd06529">
    <property type="entry name" value="S24_LexA-like"/>
    <property type="match status" value="1"/>
</dbReference>
<protein>
    <submittedName>
        <fullName evidence="14">Repressor LexA</fullName>
        <ecNumber evidence="14">3.4.21.88</ecNumber>
    </submittedName>
</protein>
<dbReference type="PANTHER" id="PTHR33516:SF2">
    <property type="entry name" value="LEXA REPRESSOR-RELATED"/>
    <property type="match status" value="1"/>
</dbReference>
<evidence type="ECO:0000256" key="8">
    <source>
        <dbReference type="ARBA" id="ARBA00023125"/>
    </source>
</evidence>
<dbReference type="SUPFAM" id="SSF51306">
    <property type="entry name" value="LexA/Signal peptidase"/>
    <property type="match status" value="1"/>
</dbReference>
<keyword evidence="4" id="KW-0227">DNA damage</keyword>
<dbReference type="PANTHER" id="PTHR33516">
    <property type="entry name" value="LEXA REPRESSOR"/>
    <property type="match status" value="1"/>
</dbReference>
<dbReference type="InterPro" id="IPR006200">
    <property type="entry name" value="LexA"/>
</dbReference>
<evidence type="ECO:0000313" key="14">
    <source>
        <dbReference type="EMBL" id="UFP93123.1"/>
    </source>
</evidence>
<reference evidence="14 15" key="1">
    <citation type="journal article" date="2021" name="Genome Biol. Evol.">
        <title>Complete Genome Sequencing of a Novel Gloeobacter Species from a Waterfall Cave in Mexico.</title>
        <authorList>
            <person name="Saw J.H."/>
            <person name="Cardona T."/>
            <person name="Montejano G."/>
        </authorList>
    </citation>
    <scope>NUCLEOTIDE SEQUENCE [LARGE SCALE GENOMIC DNA]</scope>
    <source>
        <strain evidence="14">MG652769</strain>
    </source>
</reference>
<keyword evidence="2" id="KW-0678">Repressor</keyword>
<dbReference type="EC" id="3.4.21.88" evidence="14"/>
<dbReference type="Pfam" id="PF00717">
    <property type="entry name" value="Peptidase_S24"/>
    <property type="match status" value="1"/>
</dbReference>
<dbReference type="InterPro" id="IPR036286">
    <property type="entry name" value="LexA/Signal_pep-like_sf"/>
</dbReference>
<dbReference type="GO" id="GO:0004252">
    <property type="term" value="F:serine-type endopeptidase activity"/>
    <property type="evidence" value="ECO:0007669"/>
    <property type="project" value="UniProtKB-EC"/>
</dbReference>
<evidence type="ECO:0000256" key="1">
    <source>
        <dbReference type="ARBA" id="ARBA00007484"/>
    </source>
</evidence>
<keyword evidence="9" id="KW-0804">Transcription</keyword>
<dbReference type="InterPro" id="IPR036388">
    <property type="entry name" value="WH-like_DNA-bd_sf"/>
</dbReference>
<gene>
    <name evidence="14" type="primary">lexA</name>
    <name evidence="14" type="ORF">ISF26_15070</name>
</gene>
<keyword evidence="8" id="KW-0238">DNA-binding</keyword>
<evidence type="ECO:0000256" key="10">
    <source>
        <dbReference type="ARBA" id="ARBA00023204"/>
    </source>
</evidence>
<evidence type="ECO:0000256" key="4">
    <source>
        <dbReference type="ARBA" id="ARBA00022763"/>
    </source>
</evidence>
<keyword evidence="10" id="KW-0234">DNA repair</keyword>
<evidence type="ECO:0000256" key="6">
    <source>
        <dbReference type="ARBA" id="ARBA00022813"/>
    </source>
</evidence>
<dbReference type="Gene3D" id="1.10.10.10">
    <property type="entry name" value="Winged helix-like DNA-binding domain superfamily/Winged helix DNA-binding domain"/>
    <property type="match status" value="1"/>
</dbReference>
<proteinExistence type="inferred from homology"/>
<keyword evidence="11" id="KW-0742">SOS response</keyword>
<keyword evidence="15" id="KW-1185">Reference proteome</keyword>
<evidence type="ECO:0000256" key="2">
    <source>
        <dbReference type="ARBA" id="ARBA00022491"/>
    </source>
</evidence>
<evidence type="ECO:0000256" key="11">
    <source>
        <dbReference type="ARBA" id="ARBA00023236"/>
    </source>
</evidence>
<organism evidence="14 15">
    <name type="scientific">Gloeobacter morelensis MG652769</name>
    <dbReference type="NCBI Taxonomy" id="2781736"/>
    <lineage>
        <taxon>Bacteria</taxon>
        <taxon>Bacillati</taxon>
        <taxon>Cyanobacteriota</taxon>
        <taxon>Cyanophyceae</taxon>
        <taxon>Gloeobacterales</taxon>
        <taxon>Gloeobacteraceae</taxon>
        <taxon>Gloeobacter</taxon>
        <taxon>Gloeobacter morelensis</taxon>
    </lineage>
</organism>
<name>A0ABY3PHU2_9CYAN</name>
<dbReference type="InterPro" id="IPR050077">
    <property type="entry name" value="LexA_repressor"/>
</dbReference>
<dbReference type="InterPro" id="IPR015927">
    <property type="entry name" value="Peptidase_S24_S26A/B/C"/>
</dbReference>
<keyword evidence="5 12" id="KW-0378">Hydrolase</keyword>
<dbReference type="SUPFAM" id="SSF46785">
    <property type="entry name" value="Winged helix' DNA-binding domain"/>
    <property type="match status" value="1"/>
</dbReference>
<sequence length="191" mass="21738">MITLRQKEFLQQLIETYGSTPLPPIRTLAQELDQHRTTVYRWLQLLEQMGYLKAQGNRYYIDPDLLGIPLLENRVPAGSPVTVEEDLLNSRMSLDEYLVEERTGTFLLRVKGDSMIEAGIFEGDIVVVNQNRRAADGDVVIARVDGEMTLKTLRRRNQQTWLEPANSRYSPIHPASGLEVLGVVVGLVRKY</sequence>